<dbReference type="EMBL" id="CP069024">
    <property type="protein sequence ID" value="QRC91939.1"/>
    <property type="molecule type" value="Genomic_DNA"/>
</dbReference>
<evidence type="ECO:0000313" key="2">
    <source>
        <dbReference type="EMBL" id="QRC91939.1"/>
    </source>
</evidence>
<keyword evidence="3" id="KW-1185">Reference proteome</keyword>
<evidence type="ECO:0000313" key="3">
    <source>
        <dbReference type="Proteomes" id="UP000663193"/>
    </source>
</evidence>
<feature type="compositionally biased region" description="Acidic residues" evidence="1">
    <location>
        <begin position="303"/>
        <end position="325"/>
    </location>
</feature>
<dbReference type="AlphaFoldDB" id="A0A7U2EVR1"/>
<reference evidence="3" key="1">
    <citation type="journal article" date="2021" name="BMC Genomics">
        <title>Chromosome-level genome assembly and manually-curated proteome of model necrotroph Parastagonospora nodorum Sn15 reveals a genome-wide trove of candidate effector homologs, and redundancy of virulence-related functions within an accessory chromosome.</title>
        <authorList>
            <person name="Bertazzoni S."/>
            <person name="Jones D.A.B."/>
            <person name="Phan H.T."/>
            <person name="Tan K.-C."/>
            <person name="Hane J.K."/>
        </authorList>
    </citation>
    <scope>NUCLEOTIDE SEQUENCE [LARGE SCALE GENOMIC DNA]</scope>
    <source>
        <strain evidence="3">SN15 / ATCC MYA-4574 / FGSC 10173)</strain>
    </source>
</reference>
<evidence type="ECO:0000256" key="1">
    <source>
        <dbReference type="SAM" id="MobiDB-lite"/>
    </source>
</evidence>
<gene>
    <name evidence="2" type="ORF">JI435_021130</name>
</gene>
<accession>A0A7U2EVR1</accession>
<sequence length="348" mass="39599">MSSPSKATARARYNLPASLILPPRELKLYRRWQSLHTTLRPTECGAIPSAIEYEEFQQWLKKQDSGYFSDVFDDIYEHINSSSLSSEPTTAPLCQHTILPVETGQSRTRCPVCIIDMHINYMKVLTRSLHGANGRPLPRTGTPSEQQENLYLAWSQGKLATLRIVEELEDLSAKEADWVESHSDSVGKDVYTADKALELYWFETTECQNTQQRSAKKKALTFADDTNFLPGRPTDYFLRKSPRYEPGKYTMLVGEDDDDDDISEDSEDYSGVRVFMLGGPEVPSDLDDVRVPELVHSDDLFDNLEFDDGDSDWEDIDSDEEDDSNEGSYICFEDDNDSESNFIVFSND</sequence>
<dbReference type="OrthoDB" id="3800453at2759"/>
<proteinExistence type="predicted"/>
<feature type="region of interest" description="Disordered" evidence="1">
    <location>
        <begin position="303"/>
        <end position="333"/>
    </location>
</feature>
<dbReference type="Proteomes" id="UP000663193">
    <property type="component" value="Chromosome 2"/>
</dbReference>
<dbReference type="VEuPathDB" id="FungiDB:JI435_021130"/>
<protein>
    <submittedName>
        <fullName evidence="2">Uncharacterized protein</fullName>
    </submittedName>
</protein>
<dbReference type="OMA" id="RCPVCTI"/>
<name>A0A7U2EVR1_PHANO</name>
<organism evidence="2 3">
    <name type="scientific">Phaeosphaeria nodorum (strain SN15 / ATCC MYA-4574 / FGSC 10173)</name>
    <name type="common">Glume blotch fungus</name>
    <name type="synonym">Parastagonospora nodorum</name>
    <dbReference type="NCBI Taxonomy" id="321614"/>
    <lineage>
        <taxon>Eukaryota</taxon>
        <taxon>Fungi</taxon>
        <taxon>Dikarya</taxon>
        <taxon>Ascomycota</taxon>
        <taxon>Pezizomycotina</taxon>
        <taxon>Dothideomycetes</taxon>
        <taxon>Pleosporomycetidae</taxon>
        <taxon>Pleosporales</taxon>
        <taxon>Pleosporineae</taxon>
        <taxon>Phaeosphaeriaceae</taxon>
        <taxon>Parastagonospora</taxon>
    </lineage>
</organism>